<dbReference type="EMBL" id="OV696697">
    <property type="protein sequence ID" value="CAH1241786.1"/>
    <property type="molecule type" value="Genomic_DNA"/>
</dbReference>
<dbReference type="OrthoDB" id="5102063at2759"/>
<dbReference type="Pfam" id="PF08527">
    <property type="entry name" value="PAD_M"/>
    <property type="match status" value="2"/>
</dbReference>
<comment type="subcellular location">
    <subcellularLocation>
        <location evidence="1">Cytoplasm</location>
    </subcellularLocation>
</comment>
<feature type="region of interest" description="Disordered" evidence="4">
    <location>
        <begin position="1"/>
        <end position="30"/>
    </location>
</feature>
<evidence type="ECO:0000256" key="4">
    <source>
        <dbReference type="SAM" id="MobiDB-lite"/>
    </source>
</evidence>
<dbReference type="InterPro" id="IPR004303">
    <property type="entry name" value="PAD"/>
</dbReference>
<dbReference type="Proteomes" id="UP000838412">
    <property type="component" value="Chromosome 12"/>
</dbReference>
<evidence type="ECO:0000313" key="8">
    <source>
        <dbReference type="EMBL" id="CAH1241786.1"/>
    </source>
</evidence>
<dbReference type="InterPro" id="IPR013733">
    <property type="entry name" value="Prot_Arg_deaminase_cen_dom"/>
</dbReference>
<dbReference type="Gene3D" id="2.60.40.1860">
    <property type="entry name" value="Protein-arginine deiminase, N-terminal domain"/>
    <property type="match status" value="1"/>
</dbReference>
<dbReference type="GO" id="GO:0004668">
    <property type="term" value="F:protein-arginine deiminase activity"/>
    <property type="evidence" value="ECO:0007669"/>
    <property type="project" value="InterPro"/>
</dbReference>
<evidence type="ECO:0000259" key="6">
    <source>
        <dbReference type="Pfam" id="PF08526"/>
    </source>
</evidence>
<feature type="domain" description="Protein-arginine deiminase C-terminal" evidence="5">
    <location>
        <begin position="372"/>
        <end position="754"/>
    </location>
</feature>
<keyword evidence="9" id="KW-1185">Reference proteome</keyword>
<evidence type="ECO:0000256" key="3">
    <source>
        <dbReference type="ARBA" id="ARBA00022490"/>
    </source>
</evidence>
<dbReference type="PANTHER" id="PTHR10837">
    <property type="entry name" value="PEPTIDYLARGININE DEIMINASE"/>
    <property type="match status" value="1"/>
</dbReference>
<protein>
    <submittedName>
        <fullName evidence="8">PADI1 protein</fullName>
    </submittedName>
</protein>
<reference evidence="8" key="1">
    <citation type="submission" date="2022-01" db="EMBL/GenBank/DDBJ databases">
        <authorList>
            <person name="Braso-Vives M."/>
        </authorList>
    </citation>
    <scope>NUCLEOTIDE SEQUENCE</scope>
</reference>
<feature type="domain" description="Protein-arginine deiminase (PAD) N-terminal" evidence="6">
    <location>
        <begin position="30"/>
        <end position="142"/>
    </location>
</feature>
<evidence type="ECO:0000259" key="5">
    <source>
        <dbReference type="Pfam" id="PF03068"/>
    </source>
</evidence>
<dbReference type="GO" id="GO:0005737">
    <property type="term" value="C:cytoplasm"/>
    <property type="evidence" value="ECO:0007669"/>
    <property type="project" value="UniProtKB-SubCell"/>
</dbReference>
<dbReference type="AlphaFoldDB" id="A0A8K0EA85"/>
<comment type="similarity">
    <text evidence="2">Belongs to the protein arginine deiminase family.</text>
</comment>
<feature type="domain" description="Protein-arginine deiminase (PAD) central" evidence="7">
    <location>
        <begin position="311"/>
        <end position="364"/>
    </location>
</feature>
<dbReference type="Gene3D" id="2.60.40.1700">
    <property type="entry name" value="Protein-arginine deiminase, central domain"/>
    <property type="match status" value="1"/>
</dbReference>
<keyword evidence="3" id="KW-0963">Cytoplasm</keyword>
<dbReference type="InterPro" id="IPR013732">
    <property type="entry name" value="PAD_N"/>
</dbReference>
<proteinExistence type="inferred from homology"/>
<accession>A0A8K0EA85</accession>
<dbReference type="Pfam" id="PF08526">
    <property type="entry name" value="PAD_N"/>
    <property type="match status" value="1"/>
</dbReference>
<gene>
    <name evidence="8" type="primary">PADI1</name>
    <name evidence="8" type="ORF">BLAG_LOCUS5266</name>
</gene>
<feature type="region of interest" description="Disordered" evidence="4">
    <location>
        <begin position="295"/>
        <end position="314"/>
    </location>
</feature>
<evidence type="ECO:0000259" key="7">
    <source>
        <dbReference type="Pfam" id="PF08527"/>
    </source>
</evidence>
<dbReference type="FunFam" id="3.75.10.10:FF:000003">
    <property type="entry name" value="Protein-arginine deiminase type-2"/>
    <property type="match status" value="1"/>
</dbReference>
<dbReference type="InterPro" id="IPR038685">
    <property type="entry name" value="PAD_N_sf"/>
</dbReference>
<dbReference type="SUPFAM" id="SSF55909">
    <property type="entry name" value="Pentein"/>
    <property type="match status" value="1"/>
</dbReference>
<name>A0A8K0EA85_BRALA</name>
<dbReference type="SUPFAM" id="SSF110083">
    <property type="entry name" value="Peptidylarginine deiminase Pad4, middle domain"/>
    <property type="match status" value="1"/>
</dbReference>
<evidence type="ECO:0000256" key="2">
    <source>
        <dbReference type="ARBA" id="ARBA00008166"/>
    </source>
</evidence>
<evidence type="ECO:0000313" key="9">
    <source>
        <dbReference type="Proteomes" id="UP000838412"/>
    </source>
</evidence>
<dbReference type="InterPro" id="IPR036556">
    <property type="entry name" value="PAD_central_sf"/>
</dbReference>
<dbReference type="PANTHER" id="PTHR10837:SF8">
    <property type="entry name" value="PROTEIN-ARGININE DEIMINASE"/>
    <property type="match status" value="1"/>
</dbReference>
<dbReference type="InterPro" id="IPR013530">
    <property type="entry name" value="PAD_C"/>
</dbReference>
<dbReference type="GO" id="GO:0005509">
    <property type="term" value="F:calcium ion binding"/>
    <property type="evidence" value="ECO:0007669"/>
    <property type="project" value="InterPro"/>
</dbReference>
<evidence type="ECO:0000256" key="1">
    <source>
        <dbReference type="ARBA" id="ARBA00004496"/>
    </source>
</evidence>
<dbReference type="Pfam" id="PF03068">
    <property type="entry name" value="PAD"/>
    <property type="match status" value="1"/>
</dbReference>
<sequence>MGKCLGKLFGDGASREPKPPPPKPKPAVKARTIRLTRGVSRSEVIVVGQYLAVDLSNIAGDEAVSYEITPYPKDDVIVSMKDERPRATGNVAAGGMDSALAKKMVVYVYARSHSTEKDDKLVTFEFADANGRVVGQAELSLTAYFLSLDVDCDRDGVVEVNNPHKGTWEWGPRGHGAVLLVNNDNDDFDGTFDPDHKNSRIDGPLDVKDMSPMVVRMRGPLKLPVDYSIRLSTPPETAEKIGIFCLQPDVIKKDRRLEDLSKMLNEFLTKPDEETPDIGLNMEEMRDRLGNLVEDKLDKDEAPKQEDTPLKSETHVIGPNKANVVELEYRVDMRDNTATYEFAVEGLHYPDFMFDGQVEITLTLQRGRGSPIFEDTAVFQVAPWIMTPNTLPPLEAFVCEMEDGGNLSFIQELQEVTSAASVPLVIVPHTVNRGDRWMQDEIELGYSQVPGKDVMPVVLDSPRDRGLQNFPKMQLLGKDFGYVTRFNPDKEPNSLDSFGNLEVSPPVTANGKKYPLGRILIGSTSPTNQYGRRMMKVVRSFLKAQRVQSPVELYSDWLAVGHIDEFMTFIPARGGKGFRLLLASPDAFYAYLGWLQSQGHGSASLFEGKERYGTPAAVTVEELLQDSKLREENQVFQDDIDWNRDKLKRELGLTEGDIIDIPVLFKDEGGRGAGAFFPDMVNMIVLGRHLGIPKPFGPIVDGACAFESYVKSLLEPLGLSCNFIDDWSSYHLMMGEVHCGTNTLRKPFNYKWWHVEP</sequence>
<feature type="domain" description="Protein-arginine deiminase (PAD) central" evidence="7">
    <location>
        <begin position="146"/>
        <end position="248"/>
    </location>
</feature>
<dbReference type="Gene3D" id="3.75.10.10">
    <property type="entry name" value="L-arginine/glycine Amidinotransferase, Chain A"/>
    <property type="match status" value="1"/>
</dbReference>
<organism evidence="8 9">
    <name type="scientific">Branchiostoma lanceolatum</name>
    <name type="common">Common lancelet</name>
    <name type="synonym">Amphioxus lanceolatum</name>
    <dbReference type="NCBI Taxonomy" id="7740"/>
    <lineage>
        <taxon>Eukaryota</taxon>
        <taxon>Metazoa</taxon>
        <taxon>Chordata</taxon>
        <taxon>Cephalochordata</taxon>
        <taxon>Leptocardii</taxon>
        <taxon>Amphioxiformes</taxon>
        <taxon>Branchiostomatidae</taxon>
        <taxon>Branchiostoma</taxon>
    </lineage>
</organism>